<reference evidence="3" key="1">
    <citation type="journal article" date="2013" name="Proc. Natl. Acad. Sci. U.S.A.">
        <title>Improving the coverage of the cyanobacterial phylum using diversity-driven genome sequencing.</title>
        <authorList>
            <person name="Shih P.M."/>
            <person name="Wu D."/>
            <person name="Latifi A."/>
            <person name="Axen S.D."/>
            <person name="Fewer D.P."/>
            <person name="Talla E."/>
            <person name="Calteau A."/>
            <person name="Cai F."/>
            <person name="Tandeau de Marsac N."/>
            <person name="Rippka R."/>
            <person name="Herdman M."/>
            <person name="Sivonen K."/>
            <person name="Coursin T."/>
            <person name="Laurent T."/>
            <person name="Goodwin L."/>
            <person name="Nolan M."/>
            <person name="Davenport K.W."/>
            <person name="Han C.S."/>
            <person name="Rubin E.M."/>
            <person name="Eisen J.A."/>
            <person name="Woyke T."/>
            <person name="Gugger M."/>
            <person name="Kerfeld C.A."/>
        </authorList>
    </citation>
    <scope>NUCLEOTIDE SEQUENCE [LARGE SCALE GENOMIC DNA]</scope>
    <source>
        <strain evidence="3">ATCC 27899 / PCC 7122</strain>
    </source>
</reference>
<dbReference type="STRING" id="272123.Anacy_3030"/>
<dbReference type="EMBL" id="CP003659">
    <property type="protein sequence ID" value="AFZ58447.1"/>
    <property type="molecule type" value="Genomic_DNA"/>
</dbReference>
<dbReference type="eggNOG" id="ENOG50320CM">
    <property type="taxonomic scope" value="Bacteria"/>
</dbReference>
<sequence length="208" mass="23588">MIKFRHKEIFNSVTCHLSPVTFCSWWLVACSYLLFVSPAFSKTLTPKTANPEIGNSCSEQSLETLTTQLLLDLPSYANRVAQRSRRLSRSVDIFPYVLVAGKPEFQALPLNPGIDTANKYESEGVEQVFFTTFERQYLNKKAVELQQFHWLFLTKTKNGWNVVMMFSRTGEYPVKPPVAPAKDSSSGAIAQGVKLWLRDCQAGSVRRR</sequence>
<feature type="transmembrane region" description="Helical" evidence="1">
    <location>
        <begin position="20"/>
        <end position="40"/>
    </location>
</feature>
<keyword evidence="1" id="KW-0812">Transmembrane</keyword>
<gene>
    <name evidence="2" type="ordered locus">Anacy_3030</name>
</gene>
<keyword evidence="3" id="KW-1185">Reference proteome</keyword>
<dbReference type="Proteomes" id="UP000010474">
    <property type="component" value="Chromosome"/>
</dbReference>
<protein>
    <submittedName>
        <fullName evidence="2">Uncharacterized protein</fullName>
    </submittedName>
</protein>
<keyword evidence="1" id="KW-0472">Membrane</keyword>
<dbReference type="PATRIC" id="fig|272123.3.peg.3307"/>
<organism evidence="2 3">
    <name type="scientific">Anabaena cylindrica (strain ATCC 27899 / PCC 7122)</name>
    <dbReference type="NCBI Taxonomy" id="272123"/>
    <lineage>
        <taxon>Bacteria</taxon>
        <taxon>Bacillati</taxon>
        <taxon>Cyanobacteriota</taxon>
        <taxon>Cyanophyceae</taxon>
        <taxon>Nostocales</taxon>
        <taxon>Nostocaceae</taxon>
        <taxon>Anabaena</taxon>
    </lineage>
</organism>
<dbReference type="HOGENOM" id="CLU_098316_0_0_3"/>
<proteinExistence type="predicted"/>
<evidence type="ECO:0000313" key="3">
    <source>
        <dbReference type="Proteomes" id="UP000010474"/>
    </source>
</evidence>
<name>K9ZIQ5_ANACC</name>
<dbReference type="OrthoDB" id="424179at2"/>
<dbReference type="RefSeq" id="WP_015215076.1">
    <property type="nucleotide sequence ID" value="NC_019771.1"/>
</dbReference>
<evidence type="ECO:0000256" key="1">
    <source>
        <dbReference type="SAM" id="Phobius"/>
    </source>
</evidence>
<dbReference type="PROSITE" id="PS51257">
    <property type="entry name" value="PROKAR_LIPOPROTEIN"/>
    <property type="match status" value="1"/>
</dbReference>
<dbReference type="AlphaFoldDB" id="K9ZIQ5"/>
<accession>K9ZIQ5</accession>
<evidence type="ECO:0000313" key="2">
    <source>
        <dbReference type="EMBL" id="AFZ58447.1"/>
    </source>
</evidence>
<keyword evidence="1" id="KW-1133">Transmembrane helix</keyword>
<dbReference type="KEGG" id="acy:Anacy_3030"/>